<reference evidence="3" key="1">
    <citation type="journal article" date="2015" name="MBio">
        <title>Genome-Resolved Metagenomic Analysis Reveals Roles for Candidate Phyla and Other Microbial Community Members in Biogeochemical Transformations in Oil Reservoirs.</title>
        <authorList>
            <person name="Hu P."/>
            <person name="Tom L."/>
            <person name="Singh A."/>
            <person name="Thomas B.C."/>
            <person name="Baker B.J."/>
            <person name="Piceno Y.M."/>
            <person name="Andersen G.L."/>
            <person name="Banfield J.F."/>
        </authorList>
    </citation>
    <scope>NUCLEOTIDE SEQUENCE [LARGE SCALE GENOMIC DNA]</scope>
</reference>
<evidence type="ECO:0008006" key="4">
    <source>
        <dbReference type="Google" id="ProtNLM"/>
    </source>
</evidence>
<dbReference type="EMBL" id="LGFO01000292">
    <property type="protein sequence ID" value="KUK35688.1"/>
    <property type="molecule type" value="Genomic_DNA"/>
</dbReference>
<proteinExistence type="predicted"/>
<comment type="caution">
    <text evidence="2">The sequence shown here is derived from an EMBL/GenBank/DDBJ whole genome shotgun (WGS) entry which is preliminary data.</text>
</comment>
<organism evidence="2 3">
    <name type="scientific">Thermacetogenium phaeum</name>
    <dbReference type="NCBI Taxonomy" id="85874"/>
    <lineage>
        <taxon>Bacteria</taxon>
        <taxon>Bacillati</taxon>
        <taxon>Bacillota</taxon>
        <taxon>Clostridia</taxon>
        <taxon>Thermoanaerobacterales</taxon>
        <taxon>Thermoanaerobacteraceae</taxon>
        <taxon>Thermacetogenium</taxon>
    </lineage>
</organism>
<name>A0A101FER0_9THEO</name>
<protein>
    <recommendedName>
        <fullName evidence="4">Expansin-like EG45 domain-containing protein</fullName>
    </recommendedName>
</protein>
<feature type="signal peptide" evidence="1">
    <location>
        <begin position="1"/>
        <end position="23"/>
    </location>
</feature>
<evidence type="ECO:0000313" key="3">
    <source>
        <dbReference type="Proteomes" id="UP000053326"/>
    </source>
</evidence>
<keyword evidence="1" id="KW-0732">Signal</keyword>
<evidence type="ECO:0000256" key="1">
    <source>
        <dbReference type="SAM" id="SignalP"/>
    </source>
</evidence>
<evidence type="ECO:0000313" key="2">
    <source>
        <dbReference type="EMBL" id="KUK35688.1"/>
    </source>
</evidence>
<accession>A0A101FER0</accession>
<gene>
    <name evidence="2" type="ORF">XD66_1604</name>
</gene>
<sequence>MKRPLLFCLVMLFSLMIIGAGYASWSDTLLVNADAATGWLGVGIRCEDADAWMCGRCRCQEPERVNPPSVSYAEGPWVCAVSETDYYEYVDLFFGGGCNGCRITAALEIGNGGTIPARIKGISLDGCGNGCLQKWEVSLPNGYRENGSGIKRLQRAVRDVLLDPQQRMRIELQFHPGCSAEEASLSIWADACRWNDRG</sequence>
<dbReference type="AlphaFoldDB" id="A0A101FER0"/>
<dbReference type="Proteomes" id="UP000053326">
    <property type="component" value="Unassembled WGS sequence"/>
</dbReference>
<feature type="chain" id="PRO_5007096171" description="Expansin-like EG45 domain-containing protein" evidence="1">
    <location>
        <begin position="24"/>
        <end position="198"/>
    </location>
</feature>